<dbReference type="GO" id="GO:0032259">
    <property type="term" value="P:methylation"/>
    <property type="evidence" value="ECO:0007669"/>
    <property type="project" value="UniProtKB-KW"/>
</dbReference>
<dbReference type="InterPro" id="IPR051259">
    <property type="entry name" value="rRNA_Methyltransferase"/>
</dbReference>
<dbReference type="PANTHER" id="PTHR43191">
    <property type="entry name" value="RRNA METHYLTRANSFERASE 3"/>
    <property type="match status" value="1"/>
</dbReference>
<organism evidence="6 7">
    <name type="scientific">Spirosoma arboris</name>
    <dbReference type="NCBI Taxonomy" id="2682092"/>
    <lineage>
        <taxon>Bacteria</taxon>
        <taxon>Pseudomonadati</taxon>
        <taxon>Bacteroidota</taxon>
        <taxon>Cytophagia</taxon>
        <taxon>Cytophagales</taxon>
        <taxon>Cytophagaceae</taxon>
        <taxon>Spirosoma</taxon>
    </lineage>
</organism>
<feature type="domain" description="tRNA/rRNA methyltransferase SpoU type" evidence="4">
    <location>
        <begin position="106"/>
        <end position="246"/>
    </location>
</feature>
<dbReference type="Pfam" id="PF22435">
    <property type="entry name" value="MRM3-like_sub_bind"/>
    <property type="match status" value="1"/>
</dbReference>
<dbReference type="InterPro" id="IPR001537">
    <property type="entry name" value="SpoU_MeTrfase"/>
</dbReference>
<dbReference type="InterPro" id="IPR029028">
    <property type="entry name" value="Alpha/beta_knot_MTases"/>
</dbReference>
<accession>A0A7K1SFU2</accession>
<evidence type="ECO:0000313" key="6">
    <source>
        <dbReference type="EMBL" id="MVM32604.1"/>
    </source>
</evidence>
<dbReference type="RefSeq" id="WP_157587326.1">
    <property type="nucleotide sequence ID" value="NZ_WPIN01000008.1"/>
</dbReference>
<evidence type="ECO:0000259" key="4">
    <source>
        <dbReference type="Pfam" id="PF00588"/>
    </source>
</evidence>
<dbReference type="PANTHER" id="PTHR43191:SF2">
    <property type="entry name" value="RRNA METHYLTRANSFERASE 3, MITOCHONDRIAL"/>
    <property type="match status" value="1"/>
</dbReference>
<proteinExistence type="inferred from homology"/>
<keyword evidence="2 6" id="KW-0489">Methyltransferase</keyword>
<evidence type="ECO:0000313" key="7">
    <source>
        <dbReference type="Proteomes" id="UP000436006"/>
    </source>
</evidence>
<sequence>MLSKNQLKYIQSLHQKKYRQQYGAFLVEGAKSVQEVLQSDFQIELVVATEAFYKENAHLTDHQRTPVEIASVGDLERAGTLESNNAALAVVKTKENRPLLAEPDEIALILDDIRDPGNLGTILRIADWYGVRKILCSETTADVYNPKVISASKGSFTRVQWWYGDVIQVLSQSDKQTGGLSAVYGAFLDGEDVHTLAFGKSGYLVMGNESNGIRSELAQYITQRVTIPRYGDAESLNVGIATAVLLDNIRRVNSGQQTAN</sequence>
<dbReference type="GO" id="GO:0008173">
    <property type="term" value="F:RNA methyltransferase activity"/>
    <property type="evidence" value="ECO:0007669"/>
    <property type="project" value="InterPro"/>
</dbReference>
<evidence type="ECO:0000256" key="2">
    <source>
        <dbReference type="ARBA" id="ARBA00022603"/>
    </source>
</evidence>
<keyword evidence="7" id="KW-1185">Reference proteome</keyword>
<keyword evidence="3 6" id="KW-0808">Transferase</keyword>
<dbReference type="EMBL" id="WPIN01000008">
    <property type="protein sequence ID" value="MVM32604.1"/>
    <property type="molecule type" value="Genomic_DNA"/>
</dbReference>
<dbReference type="GO" id="GO:0003723">
    <property type="term" value="F:RNA binding"/>
    <property type="evidence" value="ECO:0007669"/>
    <property type="project" value="InterPro"/>
</dbReference>
<dbReference type="SUPFAM" id="SSF55315">
    <property type="entry name" value="L30e-like"/>
    <property type="match status" value="1"/>
</dbReference>
<dbReference type="SUPFAM" id="SSF75217">
    <property type="entry name" value="alpha/beta knot"/>
    <property type="match status" value="1"/>
</dbReference>
<evidence type="ECO:0000256" key="1">
    <source>
        <dbReference type="ARBA" id="ARBA00007228"/>
    </source>
</evidence>
<dbReference type="CDD" id="cd18109">
    <property type="entry name" value="SpoU-like_RNA-MTase"/>
    <property type="match status" value="1"/>
</dbReference>
<reference evidence="6 7" key="1">
    <citation type="submission" date="2019-12" db="EMBL/GenBank/DDBJ databases">
        <title>Spirosoma sp. HMF4905 genome sequencing and assembly.</title>
        <authorList>
            <person name="Kang H."/>
            <person name="Cha I."/>
            <person name="Kim H."/>
            <person name="Joh K."/>
        </authorList>
    </citation>
    <scope>NUCLEOTIDE SEQUENCE [LARGE SCALE GENOMIC DNA]</scope>
    <source>
        <strain evidence="6 7">HMF4905</strain>
    </source>
</reference>
<feature type="domain" description="MRM3-like substrate binding" evidence="5">
    <location>
        <begin position="5"/>
        <end position="64"/>
    </location>
</feature>
<comment type="caution">
    <text evidence="6">The sequence shown here is derived from an EMBL/GenBank/DDBJ whole genome shotgun (WGS) entry which is preliminary data.</text>
</comment>
<protein>
    <submittedName>
        <fullName evidence="6">RNA methyltransferase</fullName>
    </submittedName>
</protein>
<dbReference type="Proteomes" id="UP000436006">
    <property type="component" value="Unassembled WGS sequence"/>
</dbReference>
<comment type="similarity">
    <text evidence="1">Belongs to the class IV-like SAM-binding methyltransferase superfamily. RNA methyltransferase TrmH family.</text>
</comment>
<evidence type="ECO:0000259" key="5">
    <source>
        <dbReference type="Pfam" id="PF22435"/>
    </source>
</evidence>
<dbReference type="GO" id="GO:0006396">
    <property type="term" value="P:RNA processing"/>
    <property type="evidence" value="ECO:0007669"/>
    <property type="project" value="InterPro"/>
</dbReference>
<gene>
    <name evidence="6" type="ORF">GO755_21365</name>
</gene>
<name>A0A7K1SFU2_9BACT</name>
<dbReference type="Gene3D" id="3.40.1280.10">
    <property type="match status" value="1"/>
</dbReference>
<dbReference type="InterPro" id="IPR053888">
    <property type="entry name" value="MRM3-like_sub_bind"/>
</dbReference>
<dbReference type="InterPro" id="IPR029026">
    <property type="entry name" value="tRNA_m1G_MTases_N"/>
</dbReference>
<evidence type="ECO:0000256" key="3">
    <source>
        <dbReference type="ARBA" id="ARBA00022679"/>
    </source>
</evidence>
<dbReference type="AlphaFoldDB" id="A0A7K1SFU2"/>
<dbReference type="Gene3D" id="3.30.1330.30">
    <property type="match status" value="1"/>
</dbReference>
<dbReference type="Pfam" id="PF00588">
    <property type="entry name" value="SpoU_methylase"/>
    <property type="match status" value="1"/>
</dbReference>
<dbReference type="InterPro" id="IPR029064">
    <property type="entry name" value="Ribosomal_eL30-like_sf"/>
</dbReference>